<keyword evidence="4" id="KW-1133">Transmembrane helix</keyword>
<dbReference type="InterPro" id="IPR011990">
    <property type="entry name" value="TPR-like_helical_dom_sf"/>
</dbReference>
<evidence type="ECO:0000256" key="2">
    <source>
        <dbReference type="ARBA" id="ARBA00012438"/>
    </source>
</evidence>
<dbReference type="EC" id="2.7.13.3" evidence="2"/>
<dbReference type="AlphaFoldDB" id="A0A937F6G3"/>
<evidence type="ECO:0000259" key="5">
    <source>
        <dbReference type="PROSITE" id="PS50109"/>
    </source>
</evidence>
<dbReference type="GO" id="GO:0004673">
    <property type="term" value="F:protein histidine kinase activity"/>
    <property type="evidence" value="ECO:0007669"/>
    <property type="project" value="UniProtKB-EC"/>
</dbReference>
<dbReference type="PANTHER" id="PTHR10098">
    <property type="entry name" value="RAPSYN-RELATED"/>
    <property type="match status" value="1"/>
</dbReference>
<dbReference type="InterPro" id="IPR019734">
    <property type="entry name" value="TPR_rpt"/>
</dbReference>
<evidence type="ECO:0000313" key="7">
    <source>
        <dbReference type="Proteomes" id="UP000659388"/>
    </source>
</evidence>
<dbReference type="SMART" id="SM00028">
    <property type="entry name" value="TPR"/>
    <property type="match status" value="10"/>
</dbReference>
<feature type="transmembrane region" description="Helical" evidence="4">
    <location>
        <begin position="561"/>
        <end position="581"/>
    </location>
</feature>
<dbReference type="SUPFAM" id="SSF55874">
    <property type="entry name" value="ATPase domain of HSP90 chaperone/DNA topoisomerase II/histidine kinase"/>
    <property type="match status" value="1"/>
</dbReference>
<evidence type="ECO:0000256" key="1">
    <source>
        <dbReference type="ARBA" id="ARBA00000085"/>
    </source>
</evidence>
<feature type="repeat" description="TPR" evidence="3">
    <location>
        <begin position="359"/>
        <end position="392"/>
    </location>
</feature>
<dbReference type="Pfam" id="PF13424">
    <property type="entry name" value="TPR_12"/>
    <property type="match status" value="2"/>
</dbReference>
<comment type="catalytic activity">
    <reaction evidence="1">
        <text>ATP + protein L-histidine = ADP + protein N-phospho-L-histidine.</text>
        <dbReference type="EC" id="2.7.13.3"/>
    </reaction>
</comment>
<keyword evidence="7" id="KW-1185">Reference proteome</keyword>
<comment type="caution">
    <text evidence="6">The sequence shown here is derived from an EMBL/GenBank/DDBJ whole genome shotgun (WGS) entry which is preliminary data.</text>
</comment>
<dbReference type="RefSeq" id="WP_202245044.1">
    <property type="nucleotide sequence ID" value="NZ_JAESIY010000007.1"/>
</dbReference>
<gene>
    <name evidence="6" type="ORF">JL102_14030</name>
</gene>
<evidence type="ECO:0000313" key="6">
    <source>
        <dbReference type="EMBL" id="MBL3657261.1"/>
    </source>
</evidence>
<dbReference type="Pfam" id="PF13181">
    <property type="entry name" value="TPR_8"/>
    <property type="match status" value="1"/>
</dbReference>
<dbReference type="SUPFAM" id="SSF48452">
    <property type="entry name" value="TPR-like"/>
    <property type="match status" value="3"/>
</dbReference>
<dbReference type="EMBL" id="JAESIY010000007">
    <property type="protein sequence ID" value="MBL3657261.1"/>
    <property type="molecule type" value="Genomic_DNA"/>
</dbReference>
<dbReference type="PRINTS" id="PR00344">
    <property type="entry name" value="BCTRLSENSOR"/>
</dbReference>
<protein>
    <recommendedName>
        <fullName evidence="2">histidine kinase</fullName>
        <ecNumber evidence="2">2.7.13.3</ecNumber>
    </recommendedName>
</protein>
<dbReference type="Pfam" id="PF02518">
    <property type="entry name" value="HATPase_c"/>
    <property type="match status" value="1"/>
</dbReference>
<dbReference type="InterPro" id="IPR036890">
    <property type="entry name" value="HATPase_C_sf"/>
</dbReference>
<dbReference type="Gene3D" id="3.30.565.10">
    <property type="entry name" value="Histidine kinase-like ATPase, C-terminal domain"/>
    <property type="match status" value="1"/>
</dbReference>
<dbReference type="PROSITE" id="PS50109">
    <property type="entry name" value="HIS_KIN"/>
    <property type="match status" value="1"/>
</dbReference>
<dbReference type="InterPro" id="IPR003594">
    <property type="entry name" value="HATPase_dom"/>
</dbReference>
<dbReference type="SMART" id="SM00387">
    <property type="entry name" value="HATPase_c"/>
    <property type="match status" value="1"/>
</dbReference>
<dbReference type="CDD" id="cd00075">
    <property type="entry name" value="HATPase"/>
    <property type="match status" value="1"/>
</dbReference>
<keyword evidence="4" id="KW-0472">Membrane</keyword>
<dbReference type="InterPro" id="IPR005467">
    <property type="entry name" value="His_kinase_dom"/>
</dbReference>
<dbReference type="Gene3D" id="1.25.40.10">
    <property type="entry name" value="Tetratricopeptide repeat domain"/>
    <property type="match status" value="3"/>
</dbReference>
<feature type="domain" description="Histidine kinase" evidence="5">
    <location>
        <begin position="610"/>
        <end position="827"/>
    </location>
</feature>
<accession>A0A937F6G3</accession>
<dbReference type="Proteomes" id="UP000659388">
    <property type="component" value="Unassembled WGS sequence"/>
</dbReference>
<keyword evidence="3" id="KW-0802">TPR repeat</keyword>
<name>A0A937F6G3_9BACT</name>
<feature type="repeat" description="TPR" evidence="3">
    <location>
        <begin position="119"/>
        <end position="152"/>
    </location>
</feature>
<evidence type="ECO:0000256" key="3">
    <source>
        <dbReference type="PROSITE-ProRule" id="PRU00339"/>
    </source>
</evidence>
<proteinExistence type="predicted"/>
<sequence length="835" mass="94775">MRGLLFVFLFFCTIKIYGQSEIDSIQELLSQDTLSPSHHIELLNNISEHYLGNDNNKFTFYNQQSIALATDEGDLLGLVNAKLLLTKYYQKSGDIERAMQICDELLQKSTDKQFTLGVILSHNKKGDLFNKVGSYDQALSVLNKALALAEEIRDSTIMASIFNNKGVSFYHSSRIDSAIFYYELGLNQRRQNADSLGMAAGMINIGGVYYTQGNYQLARSYFSTAAAISKRINNKSYHAAALNNLGLADWRLGDYDDAIEAFHLSYELSAEMNNKRTMAFCLANLGIIAHEKADYPESLEYYLRAVAIRSELNDSTGLGTSYYNLGLLFKDWRDDSTAYNYYQKSLVIREAIGDVDGQASVYNSIGELYSEAKEYDKAKAAYQNALSKNLNIGNKGKMISTFINMSKLYLTTGNLDSAKVIIDEAMLLAREIKSLYMKAELEGKLGSYYYKKGLYRESKKHLLKSLQYANENNLKDLENNGRLLLSQVYSALGDHKSAYKELITHLALKDSISNQDVIRKTSRIEAKYAFQKEKDSLAFVRQREQLAYETELSQEKIKKQWMILVLILSVLVLGLMAYLLYNRQKKNKLLYRQKEVLDEALAVNSKYFSIISHDLRGFLLEYISISGLLLHFARHGKIEKIEDLGINMKRSSQNTLHLLDNLLHWSIDKEFSLSKYKTVINVNNLIIELIELFKGTADSKNILLHFETQPDLFIKGTENGVKTIFRNIIYNAIKFTKQGNNIFINSYTADNKIVIEVRDEGIGMSEDQLKKINEFDAAPLRGTQNERGVGLGMRLIREFANRNNGELLIQSQVGVGTTIKVTFIQEMPEGTPKSI</sequence>
<keyword evidence="4" id="KW-0812">Transmembrane</keyword>
<dbReference type="PROSITE" id="PS50005">
    <property type="entry name" value="TPR"/>
    <property type="match status" value="3"/>
</dbReference>
<evidence type="ECO:0000256" key="4">
    <source>
        <dbReference type="SAM" id="Phobius"/>
    </source>
</evidence>
<reference evidence="6" key="1">
    <citation type="submission" date="2021-01" db="EMBL/GenBank/DDBJ databases">
        <title>Fulvivirga kasyanovii gen. nov., sp nov., a novel member of the phylum Bacteroidetes isolated from seawater in a mussel farm.</title>
        <authorList>
            <person name="Zhao L.-H."/>
            <person name="Wang Z.-J."/>
        </authorList>
    </citation>
    <scope>NUCLEOTIDE SEQUENCE</scope>
    <source>
        <strain evidence="6">2943</strain>
    </source>
</reference>
<feature type="repeat" description="TPR" evidence="3">
    <location>
        <begin position="239"/>
        <end position="272"/>
    </location>
</feature>
<dbReference type="InterPro" id="IPR004358">
    <property type="entry name" value="Sig_transdc_His_kin-like_C"/>
</dbReference>
<organism evidence="6 7">
    <name type="scientific">Fulvivirga sediminis</name>
    <dbReference type="NCBI Taxonomy" id="2803949"/>
    <lineage>
        <taxon>Bacteria</taxon>
        <taxon>Pseudomonadati</taxon>
        <taxon>Bacteroidota</taxon>
        <taxon>Cytophagia</taxon>
        <taxon>Cytophagales</taxon>
        <taxon>Fulvivirgaceae</taxon>
        <taxon>Fulvivirga</taxon>
    </lineage>
</organism>